<accession>A0A3B1BUW1</accession>
<name>A0A3B1BUW1_9ZZZZ</name>
<evidence type="ECO:0000313" key="1">
    <source>
        <dbReference type="EMBL" id="VAX10135.1"/>
    </source>
</evidence>
<organism evidence="1">
    <name type="scientific">hydrothermal vent metagenome</name>
    <dbReference type="NCBI Taxonomy" id="652676"/>
    <lineage>
        <taxon>unclassified sequences</taxon>
        <taxon>metagenomes</taxon>
        <taxon>ecological metagenomes</taxon>
    </lineage>
</organism>
<sequence length="151" mass="17683">MFFVKQFDIADNEKAFLFKKNRFAAVLEPGKYRYWDLFGNIRAERFDITRHELEHGLNKFLVSAYVKQTQDYLEAYQLNDYEVGLCYRDGRLVNIMVPGSFKVYWKGPEKIELKRIDISADAQVPKDLLVLLGRAHNQQLQRAALLHGGIR</sequence>
<dbReference type="AlphaFoldDB" id="A0A3B1BUW1"/>
<protein>
    <submittedName>
        <fullName evidence="1">Uncharacterized protein</fullName>
    </submittedName>
</protein>
<gene>
    <name evidence="1" type="ORF">MNBD_GAMMA26-1316</name>
</gene>
<proteinExistence type="predicted"/>
<reference evidence="1" key="1">
    <citation type="submission" date="2018-06" db="EMBL/GenBank/DDBJ databases">
        <authorList>
            <person name="Zhirakovskaya E."/>
        </authorList>
    </citation>
    <scope>NUCLEOTIDE SEQUENCE</scope>
</reference>
<dbReference type="EMBL" id="UOFX01000063">
    <property type="protein sequence ID" value="VAX10135.1"/>
    <property type="molecule type" value="Genomic_DNA"/>
</dbReference>